<dbReference type="RefSeq" id="XP_043126587.1">
    <property type="nucleotide sequence ID" value="XM_043270652.1"/>
</dbReference>
<dbReference type="GeneID" id="66935452"/>
<sequence length="134" mass="15129">MRGIMSDSTRLKPDEIVCTAEAQRLKKTSVWHARVAQALLLHDNSKAALEEFQISLDEHHRNPILSKQALSRHGSRMYRDRKVQGGIRATDLAESLHDASWERGWQDPVGKLLNTAQMEHFAKMTDKAAATANE</sequence>
<dbReference type="EMBL" id="BOPL01000005">
    <property type="protein sequence ID" value="GIK03401.1"/>
    <property type="molecule type" value="Genomic_DNA"/>
</dbReference>
<gene>
    <name evidence="1" type="ORF">Aspvir_007470</name>
</gene>
<accession>A0A9P3F6V4</accession>
<evidence type="ECO:0000313" key="1">
    <source>
        <dbReference type="EMBL" id="GIK03401.1"/>
    </source>
</evidence>
<dbReference type="Proteomes" id="UP000710440">
    <property type="component" value="Unassembled WGS sequence"/>
</dbReference>
<proteinExistence type="predicted"/>
<comment type="caution">
    <text evidence="1">The sequence shown here is derived from an EMBL/GenBank/DDBJ whole genome shotgun (WGS) entry which is preliminary data.</text>
</comment>
<dbReference type="OrthoDB" id="448455at2759"/>
<evidence type="ECO:0000313" key="2">
    <source>
        <dbReference type="Proteomes" id="UP000710440"/>
    </source>
</evidence>
<protein>
    <submittedName>
        <fullName evidence="1">Uncharacterized protein</fullName>
    </submittedName>
</protein>
<reference evidence="1 2" key="1">
    <citation type="submission" date="2021-02" db="EMBL/GenBank/DDBJ databases">
        <title>Pan-genome distribution and transcriptional activeness of fungal secondary metabolism genes in Aspergillus section Fumigati.</title>
        <authorList>
            <person name="Takahashi H."/>
            <person name="Umemura M."/>
            <person name="Ninomiya A."/>
            <person name="Kusuya Y."/>
            <person name="Urayama S."/>
            <person name="Shimizu M."/>
            <person name="Watanabe A."/>
            <person name="Kamei K."/>
            <person name="Yaguchi T."/>
            <person name="Hagiwara D."/>
        </authorList>
    </citation>
    <scope>NUCLEOTIDE SEQUENCE [LARGE SCALE GENOMIC DNA]</scope>
    <source>
        <strain evidence="1 2">IFM 47045</strain>
    </source>
</reference>
<dbReference type="AlphaFoldDB" id="A0A9P3F6V4"/>
<organism evidence="1 2">
    <name type="scientific">Aspergillus viridinutans</name>
    <dbReference type="NCBI Taxonomy" id="75553"/>
    <lineage>
        <taxon>Eukaryota</taxon>
        <taxon>Fungi</taxon>
        <taxon>Dikarya</taxon>
        <taxon>Ascomycota</taxon>
        <taxon>Pezizomycotina</taxon>
        <taxon>Eurotiomycetes</taxon>
        <taxon>Eurotiomycetidae</taxon>
        <taxon>Eurotiales</taxon>
        <taxon>Aspergillaceae</taxon>
        <taxon>Aspergillus</taxon>
        <taxon>Aspergillus subgen. Fumigati</taxon>
    </lineage>
</organism>
<name>A0A9P3F6V4_ASPVI</name>
<keyword evidence="2" id="KW-1185">Reference proteome</keyword>